<keyword evidence="4" id="KW-0808">Transferase</keyword>
<proteinExistence type="predicted"/>
<dbReference type="KEGG" id="ftj:FTUN_5979"/>
<dbReference type="InterPro" id="IPR001789">
    <property type="entry name" value="Sig_transdc_resp-reg_receiver"/>
</dbReference>
<evidence type="ECO:0000259" key="3">
    <source>
        <dbReference type="PROSITE" id="PS50110"/>
    </source>
</evidence>
<dbReference type="GO" id="GO:0000160">
    <property type="term" value="P:phosphorelay signal transduction system"/>
    <property type="evidence" value="ECO:0007669"/>
    <property type="project" value="InterPro"/>
</dbReference>
<name>A0A6M5YWQ9_9BACT</name>
<keyword evidence="4" id="KW-0489">Methyltransferase</keyword>
<dbReference type="SMART" id="SM00448">
    <property type="entry name" value="REC"/>
    <property type="match status" value="1"/>
</dbReference>
<comment type="caution">
    <text evidence="2">Lacks conserved residue(s) required for the propagation of feature annotation.</text>
</comment>
<gene>
    <name evidence="4" type="ORF">FTUN_5979</name>
</gene>
<evidence type="ECO:0000256" key="2">
    <source>
        <dbReference type="PROSITE-ProRule" id="PRU00169"/>
    </source>
</evidence>
<dbReference type="PANTHER" id="PTHR44591">
    <property type="entry name" value="STRESS RESPONSE REGULATOR PROTEIN 1"/>
    <property type="match status" value="1"/>
</dbReference>
<protein>
    <submittedName>
        <fullName evidence="4">Chemotaxis protein methyltransferase CheR</fullName>
    </submittedName>
</protein>
<dbReference type="InterPro" id="IPR011006">
    <property type="entry name" value="CheY-like_superfamily"/>
</dbReference>
<keyword evidence="1" id="KW-0597">Phosphoprotein</keyword>
<sequence length="135" mass="14868">MLPAAYTSGDAAPLSILVVDNFRDGADSLADLLRLCGYEVQTAYDAETALAAQCPDVVILELRLPGDDGWELVRRLRKRFAARQPEFIAVTTCGMERDRRRSEAAGGHAHLLKPLEPGVLMSVLKRFTEVPVEMN</sequence>
<organism evidence="4 5">
    <name type="scientific">Frigoriglobus tundricola</name>
    <dbReference type="NCBI Taxonomy" id="2774151"/>
    <lineage>
        <taxon>Bacteria</taxon>
        <taxon>Pseudomonadati</taxon>
        <taxon>Planctomycetota</taxon>
        <taxon>Planctomycetia</taxon>
        <taxon>Gemmatales</taxon>
        <taxon>Gemmataceae</taxon>
        <taxon>Frigoriglobus</taxon>
    </lineage>
</organism>
<dbReference type="RefSeq" id="WP_171473589.1">
    <property type="nucleotide sequence ID" value="NZ_CP053452.2"/>
</dbReference>
<dbReference type="EMBL" id="CP053452">
    <property type="protein sequence ID" value="QJW98389.1"/>
    <property type="molecule type" value="Genomic_DNA"/>
</dbReference>
<dbReference type="Proteomes" id="UP000503447">
    <property type="component" value="Chromosome"/>
</dbReference>
<dbReference type="AlphaFoldDB" id="A0A6M5YWQ9"/>
<evidence type="ECO:0000313" key="5">
    <source>
        <dbReference type="Proteomes" id="UP000503447"/>
    </source>
</evidence>
<feature type="domain" description="Response regulatory" evidence="3">
    <location>
        <begin position="15"/>
        <end position="128"/>
    </location>
</feature>
<dbReference type="GO" id="GO:0032259">
    <property type="term" value="P:methylation"/>
    <property type="evidence" value="ECO:0007669"/>
    <property type="project" value="UniProtKB-KW"/>
</dbReference>
<dbReference type="Gene3D" id="3.40.50.2300">
    <property type="match status" value="1"/>
</dbReference>
<keyword evidence="5" id="KW-1185">Reference proteome</keyword>
<dbReference type="PANTHER" id="PTHR44591:SF3">
    <property type="entry name" value="RESPONSE REGULATORY DOMAIN-CONTAINING PROTEIN"/>
    <property type="match status" value="1"/>
</dbReference>
<dbReference type="GO" id="GO:0008168">
    <property type="term" value="F:methyltransferase activity"/>
    <property type="evidence" value="ECO:0007669"/>
    <property type="project" value="UniProtKB-KW"/>
</dbReference>
<dbReference type="Pfam" id="PF00072">
    <property type="entry name" value="Response_reg"/>
    <property type="match status" value="1"/>
</dbReference>
<evidence type="ECO:0000256" key="1">
    <source>
        <dbReference type="ARBA" id="ARBA00022553"/>
    </source>
</evidence>
<dbReference type="InterPro" id="IPR050595">
    <property type="entry name" value="Bact_response_regulator"/>
</dbReference>
<dbReference type="SUPFAM" id="SSF52172">
    <property type="entry name" value="CheY-like"/>
    <property type="match status" value="1"/>
</dbReference>
<accession>A0A6M5YWQ9</accession>
<evidence type="ECO:0000313" key="4">
    <source>
        <dbReference type="EMBL" id="QJW98389.1"/>
    </source>
</evidence>
<reference evidence="5" key="1">
    <citation type="submission" date="2020-05" db="EMBL/GenBank/DDBJ databases">
        <title>Frigoriglobus tundricola gen. nov., sp. nov., a psychrotolerant cellulolytic planctomycete of the family Gemmataceae with two divergent copies of 16S rRNA gene.</title>
        <authorList>
            <person name="Kulichevskaya I.S."/>
            <person name="Ivanova A.A."/>
            <person name="Naumoff D.G."/>
            <person name="Beletsky A.V."/>
            <person name="Rijpstra W.I.C."/>
            <person name="Sinninghe Damste J.S."/>
            <person name="Mardanov A.V."/>
            <person name="Ravin N.V."/>
            <person name="Dedysh S.N."/>
        </authorList>
    </citation>
    <scope>NUCLEOTIDE SEQUENCE [LARGE SCALE GENOMIC DNA]</scope>
    <source>
        <strain evidence="5">PL17</strain>
    </source>
</reference>
<dbReference type="PROSITE" id="PS50110">
    <property type="entry name" value="RESPONSE_REGULATORY"/>
    <property type="match status" value="1"/>
</dbReference>